<evidence type="ECO:0000256" key="8">
    <source>
        <dbReference type="HAMAP-Rule" id="MF_00423"/>
    </source>
</evidence>
<keyword evidence="6 8" id="KW-0711">Selenium</keyword>
<dbReference type="UniPathway" id="UPA00906">
    <property type="reaction ID" value="UER00896"/>
</dbReference>
<accession>A0A7C2V452</accession>
<dbReference type="GO" id="GO:0001717">
    <property type="term" value="P:conversion of seryl-tRNAsec to selenocys-tRNAsec"/>
    <property type="evidence" value="ECO:0007669"/>
    <property type="project" value="UniProtKB-UniRule"/>
</dbReference>
<dbReference type="PANTHER" id="PTHR32328">
    <property type="entry name" value="L-SERYL-TRNA(SEC) SELENIUM TRANSFERASE"/>
    <property type="match status" value="1"/>
</dbReference>
<comment type="cofactor">
    <cofactor evidence="1 8 9">
        <name>pyridoxal 5'-phosphate</name>
        <dbReference type="ChEBI" id="CHEBI:597326"/>
    </cofactor>
</comment>
<evidence type="ECO:0000256" key="7">
    <source>
        <dbReference type="ARBA" id="ARBA00044507"/>
    </source>
</evidence>
<evidence type="ECO:0000313" key="10">
    <source>
        <dbReference type="EMBL" id="HEW46438.1"/>
    </source>
</evidence>
<dbReference type="AlphaFoldDB" id="A0A7C2V452"/>
<dbReference type="PANTHER" id="PTHR32328:SF0">
    <property type="entry name" value="L-SERYL-TRNA(SEC) SELENIUM TRANSFERASE"/>
    <property type="match status" value="1"/>
</dbReference>
<evidence type="ECO:0000256" key="4">
    <source>
        <dbReference type="ARBA" id="ARBA00022898"/>
    </source>
</evidence>
<comment type="similarity">
    <text evidence="7 8">Belongs to the SelA family.</text>
</comment>
<name>A0A7C2V452_9AQUI</name>
<dbReference type="GO" id="GO:0005737">
    <property type="term" value="C:cytoplasm"/>
    <property type="evidence" value="ECO:0007669"/>
    <property type="project" value="UniProtKB-SubCell"/>
</dbReference>
<comment type="caution">
    <text evidence="10">The sequence shown here is derived from an EMBL/GenBank/DDBJ whole genome shotgun (WGS) entry which is preliminary data.</text>
</comment>
<sequence length="445" mass="50201">MNLLRQIPSVSRLLEEFKDYPQELAKRAIREVLSRVREEIKEGKRQELKDLRRLIEYKIRELSGTSLKRVINATGVVINTNLGRAPIAKEVAQFIKEIAQSYSNLEYDLEEGKRGSRLSHVEGLLKDITKAEAVHVVNNNAAAVYLVLNTLAFGREVIVSRGELVEIGGSFRIPDIMKASGARLVEVGTTNRTRLSDYEKAISEETALLMKVHKSNFYMEGFVEETKIEELLSLGLPVYYDIGSGVLIDLRELGINTEEPSFTDCIKKGVHIVSGSGDKLLGGPQAGIILGKAEYIQRMKKNPMSRALRIDKLNLAGLEGTLRLYIKGEYEKIPVLSMLLQKPEELKRKAKRLSKRLRGIKDLEVHILREFSACGGGAMPELFLETYCVGIRHKGLSTSELERRLRNSEPPIVARVKEDMLLLDVRTLSYEDMEDIIKVISRVRD</sequence>
<dbReference type="EMBL" id="DSFP01000065">
    <property type="protein sequence ID" value="HEW46438.1"/>
    <property type="molecule type" value="Genomic_DNA"/>
</dbReference>
<evidence type="ECO:0000256" key="6">
    <source>
        <dbReference type="ARBA" id="ARBA00023266"/>
    </source>
</evidence>
<dbReference type="Gene3D" id="3.40.640.10">
    <property type="entry name" value="Type I PLP-dependent aspartate aminotransferase-like (Major domain)"/>
    <property type="match status" value="1"/>
</dbReference>
<dbReference type="InterPro" id="IPR015421">
    <property type="entry name" value="PyrdxlP-dep_Trfase_major"/>
</dbReference>
<reference evidence="10" key="1">
    <citation type="journal article" date="2020" name="mSystems">
        <title>Genome- and Community-Level Interaction Insights into Carbon Utilization and Element Cycling Functions of Hydrothermarchaeota in Hydrothermal Sediment.</title>
        <authorList>
            <person name="Zhou Z."/>
            <person name="Liu Y."/>
            <person name="Xu W."/>
            <person name="Pan J."/>
            <person name="Luo Z.H."/>
            <person name="Li M."/>
        </authorList>
    </citation>
    <scope>NUCLEOTIDE SEQUENCE [LARGE SCALE GENOMIC DNA]</scope>
    <source>
        <strain evidence="10">SpSt-132</strain>
    </source>
</reference>
<gene>
    <name evidence="8" type="primary">selA</name>
    <name evidence="10" type="ORF">ENO47_07235</name>
</gene>
<evidence type="ECO:0000256" key="1">
    <source>
        <dbReference type="ARBA" id="ARBA00001933"/>
    </source>
</evidence>
<dbReference type="InterPro" id="IPR004534">
    <property type="entry name" value="SelA_trans"/>
</dbReference>
<dbReference type="InterPro" id="IPR018319">
    <property type="entry name" value="SelA-like"/>
</dbReference>
<protein>
    <recommendedName>
        <fullName evidence="8">L-seryl-tRNA(Sec) selenium transferase</fullName>
        <ecNumber evidence="8">2.9.1.1</ecNumber>
    </recommendedName>
    <alternativeName>
        <fullName evidence="8">Selenocysteine synthase</fullName>
        <shortName evidence="8">Sec synthase</shortName>
    </alternativeName>
    <alternativeName>
        <fullName evidence="8">Selenocysteinyl-tRNA(Sec) synthase</fullName>
    </alternativeName>
</protein>
<dbReference type="HAMAP" id="MF_00423">
    <property type="entry name" value="SelA"/>
    <property type="match status" value="1"/>
</dbReference>
<keyword evidence="5 8" id="KW-0648">Protein biosynthesis</keyword>
<evidence type="ECO:0000256" key="3">
    <source>
        <dbReference type="ARBA" id="ARBA00022679"/>
    </source>
</evidence>
<keyword evidence="3 8" id="KW-0808">Transferase</keyword>
<dbReference type="SUPFAM" id="SSF53383">
    <property type="entry name" value="PLP-dependent transferases"/>
    <property type="match status" value="1"/>
</dbReference>
<dbReference type="Gene3D" id="3.90.1150.180">
    <property type="match status" value="1"/>
</dbReference>
<proteinExistence type="inferred from homology"/>
<keyword evidence="2 8" id="KW-0963">Cytoplasm</keyword>
<dbReference type="GO" id="GO:0004125">
    <property type="term" value="F:L-seryl-tRNA(Sec) selenium transferase activity"/>
    <property type="evidence" value="ECO:0007669"/>
    <property type="project" value="UniProtKB-UniRule"/>
</dbReference>
<dbReference type="InterPro" id="IPR015424">
    <property type="entry name" value="PyrdxlP-dep_Trfase"/>
</dbReference>
<comment type="pathway">
    <text evidence="8">Aminoacyl-tRNA biosynthesis; selenocysteinyl-tRNA(Sec) biosynthesis; selenocysteinyl-tRNA(Sec) from L-seryl-tRNA(Sec) (bacterial route): step 1/1.</text>
</comment>
<dbReference type="NCBIfam" id="TIGR00474">
    <property type="entry name" value="selA"/>
    <property type="match status" value="1"/>
</dbReference>
<comment type="catalytic activity">
    <reaction evidence="8">
        <text>L-seryl-tRNA(Sec) + selenophosphate + H(+) = L-selenocysteinyl-tRNA(Sec) + phosphate</text>
        <dbReference type="Rhea" id="RHEA:22728"/>
        <dbReference type="Rhea" id="RHEA-COMP:9742"/>
        <dbReference type="Rhea" id="RHEA-COMP:9743"/>
        <dbReference type="ChEBI" id="CHEBI:15378"/>
        <dbReference type="ChEBI" id="CHEBI:16144"/>
        <dbReference type="ChEBI" id="CHEBI:43474"/>
        <dbReference type="ChEBI" id="CHEBI:78533"/>
        <dbReference type="ChEBI" id="CHEBI:78573"/>
        <dbReference type="EC" id="2.9.1.1"/>
    </reaction>
</comment>
<evidence type="ECO:0000256" key="2">
    <source>
        <dbReference type="ARBA" id="ARBA00022490"/>
    </source>
</evidence>
<dbReference type="EC" id="2.9.1.1" evidence="8"/>
<feature type="modified residue" description="N6-(pyridoxal phosphate)lysine" evidence="8 9">
    <location>
        <position position="279"/>
    </location>
</feature>
<organism evidence="10">
    <name type="scientific">Hydrogenobacter sp</name>
    <dbReference type="NCBI Taxonomy" id="2152829"/>
    <lineage>
        <taxon>Bacteria</taxon>
        <taxon>Pseudomonadati</taxon>
        <taxon>Aquificota</taxon>
        <taxon>Aquificia</taxon>
        <taxon>Aquificales</taxon>
        <taxon>Aquificaceae</taxon>
        <taxon>Hydrogenobacter</taxon>
    </lineage>
</organism>
<evidence type="ECO:0000256" key="9">
    <source>
        <dbReference type="PIRSR" id="PIRSR618319-50"/>
    </source>
</evidence>
<comment type="subcellular location">
    <subcellularLocation>
        <location evidence="8">Cytoplasm</location>
    </subcellularLocation>
</comment>
<keyword evidence="4 8" id="KW-0663">Pyridoxal phosphate</keyword>
<evidence type="ECO:0000256" key="5">
    <source>
        <dbReference type="ARBA" id="ARBA00022917"/>
    </source>
</evidence>
<dbReference type="Pfam" id="PF03841">
    <property type="entry name" value="SelA"/>
    <property type="match status" value="1"/>
</dbReference>
<dbReference type="GO" id="GO:0001514">
    <property type="term" value="P:selenocysteine incorporation"/>
    <property type="evidence" value="ECO:0007669"/>
    <property type="project" value="UniProtKB-UniRule"/>
</dbReference>
<comment type="function">
    <text evidence="8">Converts seryl-tRNA(Sec) to selenocysteinyl-tRNA(Sec) required for selenoprotein biosynthesis.</text>
</comment>